<reference evidence="1 2" key="2">
    <citation type="submission" date="2017-11" db="EMBL/GenBank/DDBJ databases">
        <title>Lysogenic conversion of Stenotrophomonas maltophilia by temperate phage DLP4.</title>
        <authorList>
            <person name="Dennis J."/>
            <person name="Stothard P."/>
        </authorList>
    </citation>
    <scope>NUCLEOTIDE SEQUENCE [LARGE SCALE GENOMIC DNA]</scope>
</reference>
<proteinExistence type="predicted"/>
<gene>
    <name evidence="1" type="ORF">DLP05_058</name>
</gene>
<accession>A0A2D2W2M8</accession>
<evidence type="ECO:0000313" key="1">
    <source>
        <dbReference type="EMBL" id="ATS92395.1"/>
    </source>
</evidence>
<organism evidence="1 2">
    <name type="scientific">Stenotrophomonas phage vB_SmaS_DLP_5</name>
    <dbReference type="NCBI Taxonomy" id="2044561"/>
    <lineage>
        <taxon>Viruses</taxon>
        <taxon>Duplodnaviria</taxon>
        <taxon>Heunggongvirae</taxon>
        <taxon>Uroviricota</taxon>
        <taxon>Caudoviricetes</taxon>
        <taxon>Delepquintavirus</taxon>
        <taxon>Delepquintavirus DLP5</taxon>
    </lineage>
</organism>
<reference evidence="2" key="1">
    <citation type="submission" date="2017-10" db="EMBL/GenBank/DDBJ databases">
        <authorList>
            <person name="Peters D.L."/>
        </authorList>
    </citation>
    <scope>NUCLEOTIDE SEQUENCE [LARGE SCALE GENOMIC DNA]</scope>
</reference>
<evidence type="ECO:0000313" key="2">
    <source>
        <dbReference type="Proteomes" id="UP000241675"/>
    </source>
</evidence>
<keyword evidence="2" id="KW-1185">Reference proteome</keyword>
<name>A0A2D2W2M8_9CAUD</name>
<sequence>MERTMSEFEKKLVRIHGKIVRATVGDNGAMLIQPNTPHAKEVWIPKSQIEETHTRGGVVYAIDVTEWIAKQKGLL</sequence>
<dbReference type="EMBL" id="MG189906">
    <property type="protein sequence ID" value="ATS92395.1"/>
    <property type="molecule type" value="Genomic_DNA"/>
</dbReference>
<dbReference type="Proteomes" id="UP000241675">
    <property type="component" value="Segment"/>
</dbReference>
<protein>
    <submittedName>
        <fullName evidence="1">Uncharacterized protein</fullName>
    </submittedName>
</protein>